<dbReference type="EMBL" id="CM055738">
    <property type="protein sequence ID" value="KAJ8005430.1"/>
    <property type="molecule type" value="Genomic_DNA"/>
</dbReference>
<name>A0ACC2GPD9_DALPE</name>
<comment type="caution">
    <text evidence="1">The sequence shown here is derived from an EMBL/GenBank/DDBJ whole genome shotgun (WGS) entry which is preliminary data.</text>
</comment>
<gene>
    <name evidence="1" type="ORF">DPEC_G00146570</name>
</gene>
<keyword evidence="2" id="KW-1185">Reference proteome</keyword>
<protein>
    <submittedName>
        <fullName evidence="1">Uncharacterized protein</fullName>
    </submittedName>
</protein>
<proteinExistence type="predicted"/>
<accession>A0ACC2GPD9</accession>
<evidence type="ECO:0000313" key="2">
    <source>
        <dbReference type="Proteomes" id="UP001157502"/>
    </source>
</evidence>
<sequence length="2021" mass="221660">MSFKVNNNGDLTFTDSWSSWSPYVFPAYSPRDLIAPFWTDLDNRGHGNISYQQYTSGSVLQQATQDINHYFPNLGFSANWVFIATWDKVAYYPITPTEITFQVVLISGGQYSFVLMNYGDIAPAQRSVQAGFDTVNSTNFFSIPGSFESNFTVFNITSNVNVEGRWAFRTDHGSRGCTFNGSPVQLGYSFWSDSSCRQRCTCTRTGLQCQDQPCSFSQICRPDTFQFSCQTIQRSTCTISGDPHYYTFDGRVFHFQGTCTYVLSEECGTGIPYYRVEGKNEHRGSTRVAWTRMVRVSVYDTEIEMVFGHSAEVKINGTFVSTPFSLHNGTIQVYQSGFSVVVSTDFGLLVSYDAYSYVTINVPADYFNGTCGLCGTFNNRPDDDFRSRSGLVLDSDVEFANSWRSTEDDDPACQRSSCGGLSCASCTEAQRSLYGNSAYCGILQDPNGPFAPCHDQFPPQTYVNSCIYDLCTGGGYQPILCQSLNAYATQCQQRGLHPGQWRGQGFCAISCQANSHYESQGTGCPDTCSNLNSSIGCPLPSQESCICDPNYVLSSGVCVPTDQCGCTFENRYYSSGATVILDENCGRRCSCNHGTMTCTSSSCREHEACLVVDGNRGCRPTGYSTCWVEGQGSYHTFDGVSFQYPGACGLIVSRVMGSSPYPHFMVAVEKVPTGQQGFHRLLKFEAEGTQVTIEMGNGSVVQVDGQLVQIPFSSPSGRIQVFHSSIYSIVLRTAFGVTVQTDWPHLIRVTAPGTYNNSLGGLCGNYNGNSWDEFITPDGVPVNSSLLFGDSWRDGSLSAFCVESWGQPRNGPNTNYTSDQSCGLMASPQGPFSLCQSILDPGQRVVECVQTMTLASGAPEVLCEAFRDYALMCQQNSITVGNWRNATGCRQTCPTNSHYELCGTSCPASCPSLTFPFSCATTCQEGCQCNDGFLLSRNECVAPTACGCTFHGRYRQNGESFWDGDDCQTRCSCNGTTGAVQCTPNTCASDESCRVVTGEYGCHPNPHGTCSASGDPHYRTFDGKTFDFQGTCRYVLATVCGNSSAGLQPFTVEARNEPWNGLTVAITTEVFVNVWNHQVHITRNRVGVVEIDGVTSNLPILLNGGQVSIYASGLLTFVNSDFGLSVSYDGSSVVSISVPSNYSGHTCGLCGNFNGNLNDDFHSPSEALVSTPTLFGNSWKVEGNYTCSEGCGAFCPSCADPTSARSQCSIITASDGPLSFCHSQVDPRPYFSDCVFDVCLSENRGQDVLCRAIQTYVSACQSANVRVYPWRQNTTCRMDCPVNSHYELCGTYCGHTCASSIDASCEQSCSEGCFCDPGYVKSAGHCIPVEQCGCQYNGFYYKVGESFWTSGCSQQCQCHAPNDLRCSTTSCTPRQECTVRNGHLGCFSTLSTCTVWGDPHYVTFDGALANFQGTCSYEIAKTCNQSSNDFTFRVVATNRHRGNNRVSFVSLVDVWLSNGGVQTHVSLEQSRRVKVDGNDVTIPSSVGSIAGLDQDQNYVVLNSSGLMVQYDGQSTLLVRLDRSQQGLVCGMCGNLNGDPGDDIVLPNGTLAQSDNDFGDSWKADISKPGCGVFDNRDEDSECLFRQEYTDLCSVITNSSGPFSNCHVHADPQPYFTSCVYDLCQYTTANGMLCSAVATYEAVCSSLGVNIQDWRTAMQCADSDPCDRLACTDDEWCGEKEGVYGCFCNQDNPRPNNHSYDSFTTCSSSSANMSLSRCQLFEAGFSPEVLHLIDSSCNGTVRNGRVEFHFDNNDHLCGTVLTNNGTYLIYQNFIRGEMEHSRGVIERERELHLSFDCEYLMTQSLSMPLELHPLESVVRRKLPSGTGHYQMWMTPYQDAHFLHPFSGSHVSVKIDQQIYVAVRVEGVDSRQISTVLDSCWATPVNNPNYPTRWDLITNECPNHEDGTVALIQNGVSTTSRFSFRMFAFTRNSSSVYLHCQIHLCLLRDNNCTRHCYPGYHGRGRRDVSFHDTAAISMGPLDLDARDRDMWIPILDRQSGSPNHIVSLVNLLLSVLLSVTMLI</sequence>
<reference evidence="1" key="1">
    <citation type="submission" date="2021-05" db="EMBL/GenBank/DDBJ databases">
        <authorList>
            <person name="Pan Q."/>
            <person name="Jouanno E."/>
            <person name="Zahm M."/>
            <person name="Klopp C."/>
            <person name="Cabau C."/>
            <person name="Louis A."/>
            <person name="Berthelot C."/>
            <person name="Parey E."/>
            <person name="Roest Crollius H."/>
            <person name="Montfort J."/>
            <person name="Robinson-Rechavi M."/>
            <person name="Bouchez O."/>
            <person name="Lampietro C."/>
            <person name="Lopez Roques C."/>
            <person name="Donnadieu C."/>
            <person name="Postlethwait J."/>
            <person name="Bobe J."/>
            <person name="Dillon D."/>
            <person name="Chandos A."/>
            <person name="von Hippel F."/>
            <person name="Guiguen Y."/>
        </authorList>
    </citation>
    <scope>NUCLEOTIDE SEQUENCE</scope>
    <source>
        <strain evidence="1">YG-Jan2019</strain>
    </source>
</reference>
<evidence type="ECO:0000313" key="1">
    <source>
        <dbReference type="EMBL" id="KAJ8005430.1"/>
    </source>
</evidence>
<dbReference type="Proteomes" id="UP001157502">
    <property type="component" value="Chromosome 11"/>
</dbReference>
<organism evidence="1 2">
    <name type="scientific">Dallia pectoralis</name>
    <name type="common">Alaska blackfish</name>
    <dbReference type="NCBI Taxonomy" id="75939"/>
    <lineage>
        <taxon>Eukaryota</taxon>
        <taxon>Metazoa</taxon>
        <taxon>Chordata</taxon>
        <taxon>Craniata</taxon>
        <taxon>Vertebrata</taxon>
        <taxon>Euteleostomi</taxon>
        <taxon>Actinopterygii</taxon>
        <taxon>Neopterygii</taxon>
        <taxon>Teleostei</taxon>
        <taxon>Protacanthopterygii</taxon>
        <taxon>Esociformes</taxon>
        <taxon>Umbridae</taxon>
        <taxon>Dallia</taxon>
    </lineage>
</organism>